<dbReference type="PANTHER" id="PTHR33075">
    <property type="entry name" value="OS02G0499800 PROTEIN"/>
    <property type="match status" value="1"/>
</dbReference>
<protein>
    <recommendedName>
        <fullName evidence="1">DUF7597 domain-containing protein</fullName>
    </recommendedName>
</protein>
<evidence type="ECO:0000259" key="1">
    <source>
        <dbReference type="Pfam" id="PF24530"/>
    </source>
</evidence>
<evidence type="ECO:0000313" key="2">
    <source>
        <dbReference type="EMBL" id="TKW18086.1"/>
    </source>
</evidence>
<keyword evidence="3" id="KW-1185">Reference proteome</keyword>
<dbReference type="EMBL" id="CM016556">
    <property type="protein sequence ID" value="TKW18086.1"/>
    <property type="molecule type" value="Genomic_DNA"/>
</dbReference>
<dbReference type="Pfam" id="PF24530">
    <property type="entry name" value="DUF7597"/>
    <property type="match status" value="1"/>
</dbReference>
<feature type="domain" description="DUF7597" evidence="1">
    <location>
        <begin position="172"/>
        <end position="275"/>
    </location>
</feature>
<proteinExistence type="predicted"/>
<sequence length="689" mass="76434">MDFSQVDLRPGLQFMAKVRSLLGERVSVTTSSGPHFWLLATFTRSKLKLSLDNVSFLLQSILSWSADLFCVSELEDWIFKFGVFSKEIGLLVYQLGIFQSDIFKVSFNLCNVRGIQFARSVLASSQGIQLEWTTVSPKKPRFSGFPPLSGANLIPVRSFNNATKGQRPLVGFRKPMSRVILGGPRWNQSNVAIASIEPLPLQQVSFQSIREILDDFLRVRRRVGVHSIQPCHLGQAYVRFHFVHEKDFLIGGGPHEYGQYHISFTDHDKGWNNRQITMNCKVWIMLLGFNIDYWTKADLKKAIAEFGRLIVWEEDPKYLGRIVAKIRVVDLSEIPCSWTAQCEILQYRMLGGGPGDEGQPPDDVEPTLFDFFGYGQPSGNAGDANGDHNNEAVDHGLAPQWRLWPDGPQGNEDGPFIGPEQGHGVPVVQALAAPMGQNPPEANNNQLQNALEENNHIPVFDLNMVPDEDLDDIDNLGQPPEDLEHMAAEGENFHIIEGSDNSDNDLPIQQLPTQPIQVEVFIPQDEGQPIHMVQEEINENDLLGVHPSSLPVIGKDAPAKDATPTTLLEGVLKKVASSSGPWSKALLEQANMLNKYTKDAVGNIISDEDLRRSKRAANQNQGFKSSGCKDKNCIGCSVKPPFLSQSVIHNLGESFCKVDHSKLTVQALQKKKKKVVAPLGSKKPSKEAG</sequence>
<name>A0A4V6D7F3_SETVI</name>
<organism evidence="2 3">
    <name type="scientific">Setaria viridis</name>
    <name type="common">Green bristlegrass</name>
    <name type="synonym">Setaria italica subsp. viridis</name>
    <dbReference type="NCBI Taxonomy" id="4556"/>
    <lineage>
        <taxon>Eukaryota</taxon>
        <taxon>Viridiplantae</taxon>
        <taxon>Streptophyta</taxon>
        <taxon>Embryophyta</taxon>
        <taxon>Tracheophyta</taxon>
        <taxon>Spermatophyta</taxon>
        <taxon>Magnoliopsida</taxon>
        <taxon>Liliopsida</taxon>
        <taxon>Poales</taxon>
        <taxon>Poaceae</taxon>
        <taxon>PACMAD clade</taxon>
        <taxon>Panicoideae</taxon>
        <taxon>Panicodae</taxon>
        <taxon>Paniceae</taxon>
        <taxon>Cenchrinae</taxon>
        <taxon>Setaria</taxon>
    </lineage>
</organism>
<gene>
    <name evidence="2" type="ORF">SEVIR_5G409800v2</name>
</gene>
<dbReference type="AlphaFoldDB" id="A0A4V6D7F3"/>
<dbReference type="PANTHER" id="PTHR33075:SF7">
    <property type="entry name" value="OS02G0303350 PROTEIN"/>
    <property type="match status" value="1"/>
</dbReference>
<dbReference type="InterPro" id="IPR056018">
    <property type="entry name" value="DUF7597"/>
</dbReference>
<dbReference type="Proteomes" id="UP000298652">
    <property type="component" value="Chromosome 5"/>
</dbReference>
<accession>A0A4V6D7F3</accession>
<reference evidence="2" key="1">
    <citation type="submission" date="2019-03" db="EMBL/GenBank/DDBJ databases">
        <title>WGS assembly of Setaria viridis.</title>
        <authorList>
            <person name="Huang P."/>
            <person name="Jenkins J."/>
            <person name="Grimwood J."/>
            <person name="Barry K."/>
            <person name="Healey A."/>
            <person name="Mamidi S."/>
            <person name="Sreedasyam A."/>
            <person name="Shu S."/>
            <person name="Feldman M."/>
            <person name="Wu J."/>
            <person name="Yu Y."/>
            <person name="Chen C."/>
            <person name="Johnson J."/>
            <person name="Rokhsar D."/>
            <person name="Baxter I."/>
            <person name="Schmutz J."/>
            <person name="Brutnell T."/>
            <person name="Kellogg E."/>
        </authorList>
    </citation>
    <scope>NUCLEOTIDE SEQUENCE [LARGE SCALE GENOMIC DNA]</scope>
</reference>
<dbReference type="Gramene" id="TKW18086">
    <property type="protein sequence ID" value="TKW18086"/>
    <property type="gene ID" value="SEVIR_5G409800v2"/>
</dbReference>
<evidence type="ECO:0000313" key="3">
    <source>
        <dbReference type="Proteomes" id="UP000298652"/>
    </source>
</evidence>